<feature type="region of interest" description="Disordered" evidence="11">
    <location>
        <begin position="29"/>
        <end position="83"/>
    </location>
</feature>
<dbReference type="InterPro" id="IPR003593">
    <property type="entry name" value="AAA+_ATPase"/>
</dbReference>
<name>A0AAV6YDG4_9LAMI</name>
<dbReference type="SMART" id="SM00382">
    <property type="entry name" value="AAA"/>
    <property type="match status" value="1"/>
</dbReference>
<keyword evidence="7" id="KW-0496">Mitochondrion</keyword>
<keyword evidence="8" id="KW-0472">Membrane</keyword>
<dbReference type="EMBL" id="WHWC01000001">
    <property type="protein sequence ID" value="KAG8390502.1"/>
    <property type="molecule type" value="Genomic_DNA"/>
</dbReference>
<dbReference type="Pfam" id="PF00004">
    <property type="entry name" value="AAA"/>
    <property type="match status" value="1"/>
</dbReference>
<dbReference type="FunFam" id="3.40.50.300:FF:000595">
    <property type="entry name" value="ATPase family AAA domain-containing protein 3"/>
    <property type="match status" value="1"/>
</dbReference>
<evidence type="ECO:0000256" key="5">
    <source>
        <dbReference type="ARBA" id="ARBA00022840"/>
    </source>
</evidence>
<dbReference type="AlphaFoldDB" id="A0AAV6YDG4"/>
<dbReference type="Gene3D" id="3.40.50.300">
    <property type="entry name" value="P-loop containing nucleotide triphosphate hydrolases"/>
    <property type="match status" value="1"/>
</dbReference>
<dbReference type="GO" id="GO:0016887">
    <property type="term" value="F:ATP hydrolysis activity"/>
    <property type="evidence" value="ECO:0007669"/>
    <property type="project" value="InterPro"/>
</dbReference>
<reference evidence="13" key="1">
    <citation type="submission" date="2019-10" db="EMBL/GenBank/DDBJ databases">
        <authorList>
            <person name="Zhang R."/>
            <person name="Pan Y."/>
            <person name="Wang J."/>
            <person name="Ma R."/>
            <person name="Yu S."/>
        </authorList>
    </citation>
    <scope>NUCLEOTIDE SEQUENCE</scope>
    <source>
        <strain evidence="13">LA-IB0</strain>
        <tissue evidence="13">Leaf</tissue>
    </source>
</reference>
<dbReference type="GO" id="GO:0007005">
    <property type="term" value="P:mitochondrion organization"/>
    <property type="evidence" value="ECO:0007669"/>
    <property type="project" value="TreeGrafter"/>
</dbReference>
<evidence type="ECO:0000256" key="10">
    <source>
        <dbReference type="SAM" id="Coils"/>
    </source>
</evidence>
<dbReference type="SUPFAM" id="SSF52540">
    <property type="entry name" value="P-loop containing nucleoside triphosphate hydrolases"/>
    <property type="match status" value="1"/>
</dbReference>
<protein>
    <recommendedName>
        <fullName evidence="12">AAA+ ATPase domain-containing protein</fullName>
    </recommendedName>
</protein>
<accession>A0AAV6YDG4</accession>
<dbReference type="Pfam" id="PF12037">
    <property type="entry name" value="ATAD3_N"/>
    <property type="match status" value="2"/>
</dbReference>
<proteinExistence type="predicted"/>
<gene>
    <name evidence="13" type="ORF">BUALT_Bualt01G0090000</name>
</gene>
<dbReference type="InterPro" id="IPR027417">
    <property type="entry name" value="P-loop_NTPase"/>
</dbReference>
<evidence type="ECO:0000256" key="7">
    <source>
        <dbReference type="ARBA" id="ARBA00023128"/>
    </source>
</evidence>
<evidence type="ECO:0000256" key="1">
    <source>
        <dbReference type="ARBA" id="ARBA00004273"/>
    </source>
</evidence>
<keyword evidence="9" id="KW-1135">Mitochondrion nucleoid</keyword>
<feature type="compositionally biased region" description="Low complexity" evidence="11">
    <location>
        <begin position="31"/>
        <end position="51"/>
    </location>
</feature>
<keyword evidence="6 10" id="KW-0175">Coiled coil</keyword>
<dbReference type="InterPro" id="IPR021911">
    <property type="entry name" value="ATAD3_N"/>
</dbReference>
<keyword evidence="3" id="KW-0547">Nucleotide-binding</keyword>
<evidence type="ECO:0000256" key="6">
    <source>
        <dbReference type="ARBA" id="ARBA00023054"/>
    </source>
</evidence>
<sequence>MAKSCASGILAAMAYASFGAERAYADGPFNFSPFTSSSSAPSTAVQPASDPAQPPAEPPAAEPPRVRNDNPRTTSAGFDPEALERGVKALKEISSSSHAKKAFEVIKKKEETKQQELTSKTAEFKALQAQAETERQRVIYDEQKKLAQQQAQIKSQMARYEDELARKRMQAENEHQRARNQELVKMQEESGMRQEAARRATEEQIQAQRRQTEREKAEIERETIRVRAMAEAEGRAHEAKLAEDVNRRMLVERANAEREKWVSAINTTFEHIGGGLRAILTDQNKLVVAVGGVTALAAGVYTTRYCHFDFTIIILHVVIMLIAKLLFCKREGARVIWSYVDRILGQPSLIRESSRGKYPWSGLFSRGMSTLSRSANSSGTQNGNGFGDVILHPSLQKRIQQLANATANTKAHQAPFRNMLFYGPPGTGKTMAARELARKSGLDYALMTGGDVAPLGAQAVTKIHQLFDWAKKSNRGLLLFIDEADAFLCERNKTYMSEAQRSALNALLFRTGDQSKDIVLALATNRPGDLDSAVADRIDEVLEFPLPGEDERFKLLQLYLDKYIAKAGERKPGLFSYLFQKQQKKIEIKGLNDDIIKEAAAKTEGFSGREIAKLMASVQAAVYGSENCVLDPSLFREVVDYKVAEHQQRKKLAGTEGEVA</sequence>
<feature type="compositionally biased region" description="Pro residues" evidence="11">
    <location>
        <begin position="52"/>
        <end position="62"/>
    </location>
</feature>
<organism evidence="13 14">
    <name type="scientific">Buddleja alternifolia</name>
    <dbReference type="NCBI Taxonomy" id="168488"/>
    <lineage>
        <taxon>Eukaryota</taxon>
        <taxon>Viridiplantae</taxon>
        <taxon>Streptophyta</taxon>
        <taxon>Embryophyta</taxon>
        <taxon>Tracheophyta</taxon>
        <taxon>Spermatophyta</taxon>
        <taxon>Magnoliopsida</taxon>
        <taxon>eudicotyledons</taxon>
        <taxon>Gunneridae</taxon>
        <taxon>Pentapetalae</taxon>
        <taxon>asterids</taxon>
        <taxon>lamiids</taxon>
        <taxon>Lamiales</taxon>
        <taxon>Scrophulariaceae</taxon>
        <taxon>Buddlejeae</taxon>
        <taxon>Buddleja</taxon>
    </lineage>
</organism>
<dbReference type="GO" id="GO:0005743">
    <property type="term" value="C:mitochondrial inner membrane"/>
    <property type="evidence" value="ECO:0007669"/>
    <property type="project" value="UniProtKB-SubCell"/>
</dbReference>
<dbReference type="GO" id="GO:0005524">
    <property type="term" value="F:ATP binding"/>
    <property type="evidence" value="ECO:0007669"/>
    <property type="project" value="UniProtKB-KW"/>
</dbReference>
<evidence type="ECO:0000256" key="3">
    <source>
        <dbReference type="ARBA" id="ARBA00022741"/>
    </source>
</evidence>
<feature type="coiled-coil region" evidence="10">
    <location>
        <begin position="143"/>
        <end position="259"/>
    </location>
</feature>
<evidence type="ECO:0000259" key="12">
    <source>
        <dbReference type="SMART" id="SM00382"/>
    </source>
</evidence>
<comment type="subcellular location">
    <subcellularLocation>
        <location evidence="1">Mitochondrion inner membrane</location>
    </subcellularLocation>
    <subcellularLocation>
        <location evidence="2">Mitochondrion matrix</location>
        <location evidence="2">Mitochondrion nucleoid</location>
    </subcellularLocation>
</comment>
<dbReference type="GO" id="GO:0042645">
    <property type="term" value="C:mitochondrial nucleoid"/>
    <property type="evidence" value="ECO:0007669"/>
    <property type="project" value="UniProtKB-SubCell"/>
</dbReference>
<dbReference type="InterPro" id="IPR003959">
    <property type="entry name" value="ATPase_AAA_core"/>
</dbReference>
<comment type="caution">
    <text evidence="13">The sequence shown here is derived from an EMBL/GenBank/DDBJ whole genome shotgun (WGS) entry which is preliminary data.</text>
</comment>
<dbReference type="GO" id="GO:0008270">
    <property type="term" value="F:zinc ion binding"/>
    <property type="evidence" value="ECO:0007669"/>
    <property type="project" value="TreeGrafter"/>
</dbReference>
<dbReference type="PANTHER" id="PTHR23075:SF0">
    <property type="entry name" value="ATPASE FAMILY AAA DOMAIN-CONTAINING PROTEIN 3"/>
    <property type="match status" value="1"/>
</dbReference>
<feature type="domain" description="AAA+ ATPase" evidence="12">
    <location>
        <begin position="415"/>
        <end position="548"/>
    </location>
</feature>
<evidence type="ECO:0000256" key="11">
    <source>
        <dbReference type="SAM" id="MobiDB-lite"/>
    </source>
</evidence>
<dbReference type="PANTHER" id="PTHR23075">
    <property type="entry name" value="PUTATIVE ATP-ASE"/>
    <property type="match status" value="1"/>
</dbReference>
<evidence type="ECO:0000313" key="14">
    <source>
        <dbReference type="Proteomes" id="UP000826271"/>
    </source>
</evidence>
<evidence type="ECO:0000256" key="9">
    <source>
        <dbReference type="ARBA" id="ARBA00023271"/>
    </source>
</evidence>
<keyword evidence="5" id="KW-0067">ATP-binding</keyword>
<dbReference type="Proteomes" id="UP000826271">
    <property type="component" value="Unassembled WGS sequence"/>
</dbReference>
<evidence type="ECO:0000256" key="2">
    <source>
        <dbReference type="ARBA" id="ARBA00004436"/>
    </source>
</evidence>
<evidence type="ECO:0000313" key="13">
    <source>
        <dbReference type="EMBL" id="KAG8390502.1"/>
    </source>
</evidence>
<evidence type="ECO:0000256" key="8">
    <source>
        <dbReference type="ARBA" id="ARBA00023136"/>
    </source>
</evidence>
<keyword evidence="14" id="KW-1185">Reference proteome</keyword>
<evidence type="ECO:0000256" key="4">
    <source>
        <dbReference type="ARBA" id="ARBA00022792"/>
    </source>
</evidence>
<keyword evidence="4" id="KW-0999">Mitochondrion inner membrane</keyword>